<dbReference type="EMBL" id="BOMV01000056">
    <property type="protein sequence ID" value="GIE97339.1"/>
    <property type="molecule type" value="Genomic_DNA"/>
</dbReference>
<gene>
    <name evidence="2" type="ORF">Ari01nite_48040</name>
</gene>
<accession>A0A919K1Y7</accession>
<dbReference type="InterPro" id="IPR050471">
    <property type="entry name" value="AB_hydrolase"/>
</dbReference>
<reference evidence="2" key="1">
    <citation type="submission" date="2021-01" db="EMBL/GenBank/DDBJ databases">
        <title>Whole genome shotgun sequence of Actinoplanes rishiriensis NBRC 108556.</title>
        <authorList>
            <person name="Komaki H."/>
            <person name="Tamura T."/>
        </authorList>
    </citation>
    <scope>NUCLEOTIDE SEQUENCE</scope>
    <source>
        <strain evidence="2">NBRC 108556</strain>
    </source>
</reference>
<dbReference type="SUPFAM" id="SSF53474">
    <property type="entry name" value="alpha/beta-Hydrolases"/>
    <property type="match status" value="1"/>
</dbReference>
<evidence type="ECO:0000313" key="3">
    <source>
        <dbReference type="Proteomes" id="UP000636960"/>
    </source>
</evidence>
<dbReference type="Gene3D" id="3.40.50.1820">
    <property type="entry name" value="alpha/beta hydrolase"/>
    <property type="match status" value="1"/>
</dbReference>
<dbReference type="PANTHER" id="PTHR43433">
    <property type="entry name" value="HYDROLASE, ALPHA/BETA FOLD FAMILY PROTEIN"/>
    <property type="match status" value="1"/>
</dbReference>
<protein>
    <recommendedName>
        <fullName evidence="1">AB hydrolase-1 domain-containing protein</fullName>
    </recommendedName>
</protein>
<dbReference type="AlphaFoldDB" id="A0A919K1Y7"/>
<proteinExistence type="predicted"/>
<dbReference type="Proteomes" id="UP000636960">
    <property type="component" value="Unassembled WGS sequence"/>
</dbReference>
<dbReference type="GO" id="GO:0004806">
    <property type="term" value="F:triacylglycerol lipase activity"/>
    <property type="evidence" value="ECO:0007669"/>
    <property type="project" value="TreeGrafter"/>
</dbReference>
<sequence>MAETMVPVNGIELCVETFGEPTDPALLLIAGGASSMDWWEDEFCRRLAAGGRCVIRYDHRDTGRSTSFPAGCPPYSGVDLAHDALGVLDALGVHRAHLVGMAMGGALAQRIAVERPHRVRSLTLMSAVPGETPAHPAPAVTDWSHRRASVRRMIAAIRERGGPFTADEPHLRRLAERIYDRTTDMAASQANHHCLAHGPPVRPRLGSITAPTLVLHGTLDRVVPAADAHALAAEIPGARLVWLDGVGHEFPPMAVWAQVIDEISGEASRGRQPA</sequence>
<dbReference type="PRINTS" id="PR00111">
    <property type="entry name" value="ABHYDROLASE"/>
</dbReference>
<dbReference type="InterPro" id="IPR029058">
    <property type="entry name" value="AB_hydrolase_fold"/>
</dbReference>
<comment type="caution">
    <text evidence="2">The sequence shown here is derived from an EMBL/GenBank/DDBJ whole genome shotgun (WGS) entry which is preliminary data.</text>
</comment>
<evidence type="ECO:0000259" key="1">
    <source>
        <dbReference type="Pfam" id="PF00561"/>
    </source>
</evidence>
<evidence type="ECO:0000313" key="2">
    <source>
        <dbReference type="EMBL" id="GIE97339.1"/>
    </source>
</evidence>
<keyword evidence="3" id="KW-1185">Reference proteome</keyword>
<name>A0A919K1Y7_9ACTN</name>
<dbReference type="PANTHER" id="PTHR43433:SF5">
    <property type="entry name" value="AB HYDROLASE-1 DOMAIN-CONTAINING PROTEIN"/>
    <property type="match status" value="1"/>
</dbReference>
<dbReference type="Pfam" id="PF00561">
    <property type="entry name" value="Abhydrolase_1"/>
    <property type="match status" value="1"/>
</dbReference>
<feature type="domain" description="AB hydrolase-1" evidence="1">
    <location>
        <begin position="24"/>
        <end position="249"/>
    </location>
</feature>
<dbReference type="InterPro" id="IPR000073">
    <property type="entry name" value="AB_hydrolase_1"/>
</dbReference>
<organism evidence="2 3">
    <name type="scientific">Paractinoplanes rishiriensis</name>
    <dbReference type="NCBI Taxonomy" id="1050105"/>
    <lineage>
        <taxon>Bacteria</taxon>
        <taxon>Bacillati</taxon>
        <taxon>Actinomycetota</taxon>
        <taxon>Actinomycetes</taxon>
        <taxon>Micromonosporales</taxon>
        <taxon>Micromonosporaceae</taxon>
        <taxon>Paractinoplanes</taxon>
    </lineage>
</organism>
<dbReference type="GO" id="GO:0046503">
    <property type="term" value="P:glycerolipid catabolic process"/>
    <property type="evidence" value="ECO:0007669"/>
    <property type="project" value="TreeGrafter"/>
</dbReference>